<dbReference type="PROSITE" id="PS51257">
    <property type="entry name" value="PROKAR_LIPOPROTEIN"/>
    <property type="match status" value="1"/>
</dbReference>
<dbReference type="RefSeq" id="WP_346820728.1">
    <property type="nucleotide sequence ID" value="NZ_JBDKWZ010000004.1"/>
</dbReference>
<keyword evidence="2" id="KW-1185">Reference proteome</keyword>
<comment type="caution">
    <text evidence="1">The sequence shown here is derived from an EMBL/GenBank/DDBJ whole genome shotgun (WGS) entry which is preliminary data.</text>
</comment>
<dbReference type="EMBL" id="JBDKWZ010000004">
    <property type="protein sequence ID" value="MEN7547946.1"/>
    <property type="molecule type" value="Genomic_DNA"/>
</dbReference>
<proteinExistence type="predicted"/>
<evidence type="ECO:0008006" key="3">
    <source>
        <dbReference type="Google" id="ProtNLM"/>
    </source>
</evidence>
<dbReference type="Proteomes" id="UP001403385">
    <property type="component" value="Unassembled WGS sequence"/>
</dbReference>
<evidence type="ECO:0000313" key="2">
    <source>
        <dbReference type="Proteomes" id="UP001403385"/>
    </source>
</evidence>
<accession>A0AAW9SAL5</accession>
<dbReference type="AlphaFoldDB" id="A0AAW9SAL5"/>
<protein>
    <recommendedName>
        <fullName evidence="3">Lipoprotein</fullName>
    </recommendedName>
</protein>
<gene>
    <name evidence="1" type="ORF">AAG747_08500</name>
</gene>
<evidence type="ECO:0000313" key="1">
    <source>
        <dbReference type="EMBL" id="MEN7547946.1"/>
    </source>
</evidence>
<reference evidence="1 2" key="1">
    <citation type="submission" date="2024-04" db="EMBL/GenBank/DDBJ databases">
        <title>Novel genus in family Flammeovirgaceae.</title>
        <authorList>
            <person name="Nguyen T.H."/>
            <person name="Vuong T.Q."/>
            <person name="Le H."/>
            <person name="Kim S.-G."/>
        </authorList>
    </citation>
    <scope>NUCLEOTIDE SEQUENCE [LARGE SCALE GENOMIC DNA]</scope>
    <source>
        <strain evidence="1 2">JCM 23209</strain>
    </source>
</reference>
<sequence>MKLFPKQLTSIVLFAFLVSITSTGCVKRKHKFAKQKYQTLDQHTGIPKKLSRKVKTD</sequence>
<name>A0AAW9SAL5_9BACT</name>
<organism evidence="1 2">
    <name type="scientific">Rapidithrix thailandica</name>
    <dbReference type="NCBI Taxonomy" id="413964"/>
    <lineage>
        <taxon>Bacteria</taxon>
        <taxon>Pseudomonadati</taxon>
        <taxon>Bacteroidota</taxon>
        <taxon>Cytophagia</taxon>
        <taxon>Cytophagales</taxon>
        <taxon>Flammeovirgaceae</taxon>
        <taxon>Rapidithrix</taxon>
    </lineage>
</organism>